<evidence type="ECO:0000256" key="9">
    <source>
        <dbReference type="ARBA" id="ARBA00030795"/>
    </source>
</evidence>
<dbReference type="SUPFAM" id="SSF46767">
    <property type="entry name" value="Methylated DNA-protein cysteine methyltransferase, C-terminal domain"/>
    <property type="match status" value="1"/>
</dbReference>
<feature type="compositionally biased region" description="Polar residues" evidence="12">
    <location>
        <begin position="1"/>
        <end position="18"/>
    </location>
</feature>
<organism evidence="14 15">
    <name type="scientific">Boletus edulis BED1</name>
    <dbReference type="NCBI Taxonomy" id="1328754"/>
    <lineage>
        <taxon>Eukaryota</taxon>
        <taxon>Fungi</taxon>
        <taxon>Dikarya</taxon>
        <taxon>Basidiomycota</taxon>
        <taxon>Agaricomycotina</taxon>
        <taxon>Agaricomycetes</taxon>
        <taxon>Agaricomycetidae</taxon>
        <taxon>Boletales</taxon>
        <taxon>Boletineae</taxon>
        <taxon>Boletaceae</taxon>
        <taxon>Boletoideae</taxon>
        <taxon>Boletus</taxon>
    </lineage>
</organism>
<comment type="caution">
    <text evidence="14">The sequence shown here is derived from an EMBL/GenBank/DDBJ whole genome shotgun (WGS) entry which is preliminary data.</text>
</comment>
<dbReference type="EMBL" id="WHUW01000080">
    <property type="protein sequence ID" value="KAF8427224.1"/>
    <property type="molecule type" value="Genomic_DNA"/>
</dbReference>
<dbReference type="GO" id="GO:0032259">
    <property type="term" value="P:methylation"/>
    <property type="evidence" value="ECO:0007669"/>
    <property type="project" value="UniProtKB-KW"/>
</dbReference>
<comment type="similarity">
    <text evidence="2">Belongs to the MGMT family.</text>
</comment>
<evidence type="ECO:0000313" key="14">
    <source>
        <dbReference type="EMBL" id="KAF8427224.1"/>
    </source>
</evidence>
<comment type="catalytic activity">
    <reaction evidence="1">
        <text>a 4-O-methyl-thymidine in DNA + L-cysteinyl-[protein] = a thymidine in DNA + S-methyl-L-cysteinyl-[protein]</text>
        <dbReference type="Rhea" id="RHEA:53428"/>
        <dbReference type="Rhea" id="RHEA-COMP:10131"/>
        <dbReference type="Rhea" id="RHEA-COMP:10132"/>
        <dbReference type="Rhea" id="RHEA-COMP:13555"/>
        <dbReference type="Rhea" id="RHEA-COMP:13556"/>
        <dbReference type="ChEBI" id="CHEBI:29950"/>
        <dbReference type="ChEBI" id="CHEBI:82612"/>
        <dbReference type="ChEBI" id="CHEBI:137386"/>
        <dbReference type="ChEBI" id="CHEBI:137387"/>
        <dbReference type="EC" id="2.1.1.63"/>
    </reaction>
</comment>
<dbReference type="Pfam" id="PF01035">
    <property type="entry name" value="DNA_binding_1"/>
    <property type="match status" value="1"/>
</dbReference>
<evidence type="ECO:0000256" key="5">
    <source>
        <dbReference type="ARBA" id="ARBA00022603"/>
    </source>
</evidence>
<gene>
    <name evidence="14" type="ORF">L210DRAFT_3565326</name>
</gene>
<evidence type="ECO:0000313" key="15">
    <source>
        <dbReference type="Proteomes" id="UP001194468"/>
    </source>
</evidence>
<dbReference type="InterPro" id="IPR036388">
    <property type="entry name" value="WH-like_DNA-bd_sf"/>
</dbReference>
<dbReference type="PANTHER" id="PTHR10815:SF13">
    <property type="entry name" value="METHYLATED-DNA--PROTEIN-CYSTEINE METHYLTRANSFERASE"/>
    <property type="match status" value="1"/>
</dbReference>
<evidence type="ECO:0000256" key="1">
    <source>
        <dbReference type="ARBA" id="ARBA00001286"/>
    </source>
</evidence>
<evidence type="ECO:0000256" key="10">
    <source>
        <dbReference type="ARBA" id="ARBA00031621"/>
    </source>
</evidence>
<keyword evidence="15" id="KW-1185">Reference proteome</keyword>
<dbReference type="InterPro" id="IPR036217">
    <property type="entry name" value="MethylDNA_cys_MeTrfase_DNAb"/>
</dbReference>
<keyword evidence="8" id="KW-0234">DNA repair</keyword>
<evidence type="ECO:0000256" key="7">
    <source>
        <dbReference type="ARBA" id="ARBA00022763"/>
    </source>
</evidence>
<evidence type="ECO:0000256" key="12">
    <source>
        <dbReference type="SAM" id="MobiDB-lite"/>
    </source>
</evidence>
<evidence type="ECO:0000259" key="13">
    <source>
        <dbReference type="Pfam" id="PF01035"/>
    </source>
</evidence>
<feature type="region of interest" description="Disordered" evidence="12">
    <location>
        <begin position="1"/>
        <end position="27"/>
    </location>
</feature>
<evidence type="ECO:0000256" key="11">
    <source>
        <dbReference type="ARBA" id="ARBA00049348"/>
    </source>
</evidence>
<dbReference type="CDD" id="cd06445">
    <property type="entry name" value="ATase"/>
    <property type="match status" value="1"/>
</dbReference>
<protein>
    <recommendedName>
        <fullName evidence="4">Methylated-DNA--protein-cysteine methyltransferase</fullName>
        <ecNumber evidence="3">2.1.1.63</ecNumber>
    </recommendedName>
    <alternativeName>
        <fullName evidence="9">6-O-methylguanine-DNA methyltransferase</fullName>
    </alternativeName>
    <alternativeName>
        <fullName evidence="10">O-6-methylguanine-DNA-alkyltransferase</fullName>
    </alternativeName>
</protein>
<dbReference type="Gene3D" id="1.10.10.10">
    <property type="entry name" value="Winged helix-like DNA-binding domain superfamily/Winged helix DNA-binding domain"/>
    <property type="match status" value="1"/>
</dbReference>
<dbReference type="AlphaFoldDB" id="A0AAD4G8E3"/>
<proteinExistence type="inferred from homology"/>
<sequence length="186" mass="20252">MPAITTKSDSSTLIVSESSTHKGSKRVRAERNGIVTAPVNDLHDSAPSSACTVEYPLNEPARATFLTRYGRKVTEHQWAVYDFARTIPCGRVTTYGALCKALGKGSPRSVGSALRHNPFAPFVPCHRVIASNLYIGGFFGEWGTLSSRKGGASGQKCRRKIEMLAMEGVEFTPDGYLADENLIWRG</sequence>
<comment type="catalytic activity">
    <reaction evidence="11">
        <text>a 6-O-methyl-2'-deoxyguanosine in DNA + L-cysteinyl-[protein] = S-methyl-L-cysteinyl-[protein] + a 2'-deoxyguanosine in DNA</text>
        <dbReference type="Rhea" id="RHEA:24000"/>
        <dbReference type="Rhea" id="RHEA-COMP:10131"/>
        <dbReference type="Rhea" id="RHEA-COMP:10132"/>
        <dbReference type="Rhea" id="RHEA-COMP:11367"/>
        <dbReference type="Rhea" id="RHEA-COMP:11368"/>
        <dbReference type="ChEBI" id="CHEBI:29950"/>
        <dbReference type="ChEBI" id="CHEBI:82612"/>
        <dbReference type="ChEBI" id="CHEBI:85445"/>
        <dbReference type="ChEBI" id="CHEBI:85448"/>
        <dbReference type="EC" id="2.1.1.63"/>
    </reaction>
</comment>
<accession>A0AAD4G8E3</accession>
<evidence type="ECO:0000256" key="6">
    <source>
        <dbReference type="ARBA" id="ARBA00022679"/>
    </source>
</evidence>
<reference evidence="14" key="2">
    <citation type="journal article" date="2020" name="Nat. Commun.">
        <title>Large-scale genome sequencing of mycorrhizal fungi provides insights into the early evolution of symbiotic traits.</title>
        <authorList>
            <person name="Miyauchi S."/>
            <person name="Kiss E."/>
            <person name="Kuo A."/>
            <person name="Drula E."/>
            <person name="Kohler A."/>
            <person name="Sanchez-Garcia M."/>
            <person name="Morin E."/>
            <person name="Andreopoulos B."/>
            <person name="Barry K.W."/>
            <person name="Bonito G."/>
            <person name="Buee M."/>
            <person name="Carver A."/>
            <person name="Chen C."/>
            <person name="Cichocki N."/>
            <person name="Clum A."/>
            <person name="Culley D."/>
            <person name="Crous P.W."/>
            <person name="Fauchery L."/>
            <person name="Girlanda M."/>
            <person name="Hayes R.D."/>
            <person name="Keri Z."/>
            <person name="LaButti K."/>
            <person name="Lipzen A."/>
            <person name="Lombard V."/>
            <person name="Magnuson J."/>
            <person name="Maillard F."/>
            <person name="Murat C."/>
            <person name="Nolan M."/>
            <person name="Ohm R.A."/>
            <person name="Pangilinan J."/>
            <person name="Pereira M.F."/>
            <person name="Perotto S."/>
            <person name="Peter M."/>
            <person name="Pfister S."/>
            <person name="Riley R."/>
            <person name="Sitrit Y."/>
            <person name="Stielow J.B."/>
            <person name="Szollosi G."/>
            <person name="Zifcakova L."/>
            <person name="Stursova M."/>
            <person name="Spatafora J.W."/>
            <person name="Tedersoo L."/>
            <person name="Vaario L.M."/>
            <person name="Yamada A."/>
            <person name="Yan M."/>
            <person name="Wang P."/>
            <person name="Xu J."/>
            <person name="Bruns T."/>
            <person name="Baldrian P."/>
            <person name="Vilgalys R."/>
            <person name="Dunand C."/>
            <person name="Henrissat B."/>
            <person name="Grigoriev I.V."/>
            <person name="Hibbett D."/>
            <person name="Nagy L.G."/>
            <person name="Martin F.M."/>
        </authorList>
    </citation>
    <scope>NUCLEOTIDE SEQUENCE</scope>
    <source>
        <strain evidence="14">BED1</strain>
    </source>
</reference>
<keyword evidence="6" id="KW-0808">Transferase</keyword>
<dbReference type="GO" id="GO:0006281">
    <property type="term" value="P:DNA repair"/>
    <property type="evidence" value="ECO:0007669"/>
    <property type="project" value="UniProtKB-KW"/>
</dbReference>
<evidence type="ECO:0000256" key="8">
    <source>
        <dbReference type="ARBA" id="ARBA00023204"/>
    </source>
</evidence>
<keyword evidence="5 14" id="KW-0489">Methyltransferase</keyword>
<evidence type="ECO:0000256" key="3">
    <source>
        <dbReference type="ARBA" id="ARBA00011918"/>
    </source>
</evidence>
<dbReference type="EC" id="2.1.1.63" evidence="3"/>
<evidence type="ECO:0000256" key="4">
    <source>
        <dbReference type="ARBA" id="ARBA00015377"/>
    </source>
</evidence>
<evidence type="ECO:0000256" key="2">
    <source>
        <dbReference type="ARBA" id="ARBA00008711"/>
    </source>
</evidence>
<dbReference type="PROSITE" id="PS00374">
    <property type="entry name" value="MGMT"/>
    <property type="match status" value="1"/>
</dbReference>
<dbReference type="PANTHER" id="PTHR10815">
    <property type="entry name" value="METHYLATED-DNA--PROTEIN-CYSTEINE METHYLTRANSFERASE"/>
    <property type="match status" value="1"/>
</dbReference>
<dbReference type="InterPro" id="IPR001497">
    <property type="entry name" value="MethylDNA_cys_MeTrfase_AS"/>
</dbReference>
<dbReference type="GO" id="GO:0003908">
    <property type="term" value="F:methylated-DNA-[protein]-cysteine S-methyltransferase activity"/>
    <property type="evidence" value="ECO:0007669"/>
    <property type="project" value="UniProtKB-EC"/>
</dbReference>
<dbReference type="Proteomes" id="UP001194468">
    <property type="component" value="Unassembled WGS sequence"/>
</dbReference>
<keyword evidence="7" id="KW-0227">DNA damage</keyword>
<reference evidence="14" key="1">
    <citation type="submission" date="2019-10" db="EMBL/GenBank/DDBJ databases">
        <authorList>
            <consortium name="DOE Joint Genome Institute"/>
            <person name="Kuo A."/>
            <person name="Miyauchi S."/>
            <person name="Kiss E."/>
            <person name="Drula E."/>
            <person name="Kohler A."/>
            <person name="Sanchez-Garcia M."/>
            <person name="Andreopoulos B."/>
            <person name="Barry K.W."/>
            <person name="Bonito G."/>
            <person name="Buee M."/>
            <person name="Carver A."/>
            <person name="Chen C."/>
            <person name="Cichocki N."/>
            <person name="Clum A."/>
            <person name="Culley D."/>
            <person name="Crous P.W."/>
            <person name="Fauchery L."/>
            <person name="Girlanda M."/>
            <person name="Hayes R."/>
            <person name="Keri Z."/>
            <person name="LaButti K."/>
            <person name="Lipzen A."/>
            <person name="Lombard V."/>
            <person name="Magnuson J."/>
            <person name="Maillard F."/>
            <person name="Morin E."/>
            <person name="Murat C."/>
            <person name="Nolan M."/>
            <person name="Ohm R."/>
            <person name="Pangilinan J."/>
            <person name="Pereira M."/>
            <person name="Perotto S."/>
            <person name="Peter M."/>
            <person name="Riley R."/>
            <person name="Sitrit Y."/>
            <person name="Stielow B."/>
            <person name="Szollosi G."/>
            <person name="Zifcakova L."/>
            <person name="Stursova M."/>
            <person name="Spatafora J.W."/>
            <person name="Tedersoo L."/>
            <person name="Vaario L.-M."/>
            <person name="Yamada A."/>
            <person name="Yan M."/>
            <person name="Wang P."/>
            <person name="Xu J."/>
            <person name="Bruns T."/>
            <person name="Baldrian P."/>
            <person name="Vilgalys R."/>
            <person name="Henrissat B."/>
            <person name="Grigoriev I.V."/>
            <person name="Hibbett D."/>
            <person name="Nagy L.G."/>
            <person name="Martin F.M."/>
        </authorList>
    </citation>
    <scope>NUCLEOTIDE SEQUENCE</scope>
    <source>
        <strain evidence="14">BED1</strain>
    </source>
</reference>
<dbReference type="NCBIfam" id="TIGR00589">
    <property type="entry name" value="ogt"/>
    <property type="match status" value="1"/>
</dbReference>
<dbReference type="InterPro" id="IPR014048">
    <property type="entry name" value="MethylDNA_cys_MeTrfase_DNA-bd"/>
</dbReference>
<name>A0AAD4G8E3_BOLED</name>
<feature type="domain" description="Methylated-DNA-[protein]-cysteine S-methyltransferase DNA binding" evidence="13">
    <location>
        <begin position="76"/>
        <end position="169"/>
    </location>
</feature>